<evidence type="ECO:0000313" key="11">
    <source>
        <dbReference type="EMBL" id="KZM85843.1"/>
    </source>
</evidence>
<dbReference type="AlphaFoldDB" id="A0A175YQU2"/>
<accession>A0A175YQU2</accession>
<feature type="compositionally biased region" description="Basic and acidic residues" evidence="9">
    <location>
        <begin position="27"/>
        <end position="36"/>
    </location>
</feature>
<evidence type="ECO:0000256" key="4">
    <source>
        <dbReference type="ARBA" id="ARBA00022771"/>
    </source>
</evidence>
<comment type="subcellular location">
    <subcellularLocation>
        <location evidence="1">Nucleus</location>
    </subcellularLocation>
</comment>
<keyword evidence="4 8" id="KW-0863">Zinc-finger</keyword>
<dbReference type="PROSITE" id="PS00028">
    <property type="entry name" value="ZINC_FINGER_C2H2_1"/>
    <property type="match status" value="1"/>
</dbReference>
<comment type="caution">
    <text evidence="11">The sequence shown here is derived from an EMBL/GenBank/DDBJ whole genome shotgun (WGS) entry which is preliminary data.</text>
</comment>
<dbReference type="InterPro" id="IPR045320">
    <property type="entry name" value="JAGGED/SL1-like"/>
</dbReference>
<sequence>MLTFGLDFAFRRPADANPLDLNNFPAGEDHSSRDHGVGGYKKKKNGGSKDESGKVYECRFCSLKFGKSQALGGHMNRHRQERETETLNRARQLVFTNDSLMPPTPPPHHLIGGGQAVPRGGYHPHQQIGDPYRGVYDHTAARLFTGSPSSIAPPLPPPPPHSYMYSSPPSSLGSFPPSQYYNNSQHMNDQYLIGHVLSGTNTQHPSFAQDMANNFTCVGAPVGHGKRLDASSIIKRYQDGF</sequence>
<dbReference type="PROSITE" id="PS50157">
    <property type="entry name" value="ZINC_FINGER_C2H2_2"/>
    <property type="match status" value="1"/>
</dbReference>
<evidence type="ECO:0000256" key="5">
    <source>
        <dbReference type="ARBA" id="ARBA00022782"/>
    </source>
</evidence>
<feature type="region of interest" description="Disordered" evidence="9">
    <location>
        <begin position="14"/>
        <end position="51"/>
    </location>
</feature>
<evidence type="ECO:0000256" key="1">
    <source>
        <dbReference type="ARBA" id="ARBA00004123"/>
    </source>
</evidence>
<keyword evidence="3" id="KW-0479">Metal-binding</keyword>
<keyword evidence="7" id="KW-0539">Nucleus</keyword>
<reference evidence="11" key="1">
    <citation type="journal article" date="2016" name="Nat. Genet.">
        <title>A high-quality carrot genome assembly provides new insights into carotenoid accumulation and asterid genome evolution.</title>
        <authorList>
            <person name="Iorizzo M."/>
            <person name="Ellison S."/>
            <person name="Senalik D."/>
            <person name="Zeng P."/>
            <person name="Satapoomin P."/>
            <person name="Huang J."/>
            <person name="Bowman M."/>
            <person name="Iovene M."/>
            <person name="Sanseverino W."/>
            <person name="Cavagnaro P."/>
            <person name="Yildiz M."/>
            <person name="Macko-Podgorni A."/>
            <person name="Moranska E."/>
            <person name="Grzebelus E."/>
            <person name="Grzebelus D."/>
            <person name="Ashrafi H."/>
            <person name="Zheng Z."/>
            <person name="Cheng S."/>
            <person name="Spooner D."/>
            <person name="Van Deynze A."/>
            <person name="Simon P."/>
        </authorList>
    </citation>
    <scope>NUCLEOTIDE SEQUENCE [LARGE SCALE GENOMIC DNA]</scope>
    <source>
        <tissue evidence="11">Leaf</tissue>
    </source>
</reference>
<dbReference type="GO" id="GO:0048440">
    <property type="term" value="P:carpel development"/>
    <property type="evidence" value="ECO:0007669"/>
    <property type="project" value="UniProtKB-ARBA"/>
</dbReference>
<gene>
    <name evidence="11" type="ORF">DCAR_026735</name>
</gene>
<keyword evidence="2" id="KW-0217">Developmental protein</keyword>
<dbReference type="GO" id="GO:0005634">
    <property type="term" value="C:nucleus"/>
    <property type="evidence" value="ECO:0007669"/>
    <property type="project" value="UniProtKB-SubCell"/>
</dbReference>
<dbReference type="GO" id="GO:0003700">
    <property type="term" value="F:DNA-binding transcription factor activity"/>
    <property type="evidence" value="ECO:0007669"/>
    <property type="project" value="InterPro"/>
</dbReference>
<evidence type="ECO:0000256" key="8">
    <source>
        <dbReference type="PROSITE-ProRule" id="PRU00042"/>
    </source>
</evidence>
<evidence type="ECO:0000256" key="2">
    <source>
        <dbReference type="ARBA" id="ARBA00022473"/>
    </source>
</evidence>
<dbReference type="GO" id="GO:0030154">
    <property type="term" value="P:cell differentiation"/>
    <property type="evidence" value="ECO:0007669"/>
    <property type="project" value="UniProtKB-KW"/>
</dbReference>
<keyword evidence="6" id="KW-0862">Zinc</keyword>
<evidence type="ECO:0000256" key="7">
    <source>
        <dbReference type="ARBA" id="ARBA00023242"/>
    </source>
</evidence>
<dbReference type="GO" id="GO:0048653">
    <property type="term" value="P:anther development"/>
    <property type="evidence" value="ECO:0007669"/>
    <property type="project" value="UniProtKB-ARBA"/>
</dbReference>
<dbReference type="OMA" id="PYHHYLY"/>
<protein>
    <recommendedName>
        <fullName evidence="10">C2H2-type domain-containing protein</fullName>
    </recommendedName>
</protein>
<dbReference type="InterPro" id="IPR013087">
    <property type="entry name" value="Znf_C2H2_type"/>
</dbReference>
<dbReference type="Gramene" id="KZM85843">
    <property type="protein sequence ID" value="KZM85843"/>
    <property type="gene ID" value="DCAR_026735"/>
</dbReference>
<dbReference type="PANTHER" id="PTHR45730:SF32">
    <property type="entry name" value="ZINC FINGER PROTEIN JAGGED"/>
    <property type="match status" value="1"/>
</dbReference>
<dbReference type="SUPFAM" id="SSF57667">
    <property type="entry name" value="beta-beta-alpha zinc fingers"/>
    <property type="match status" value="1"/>
</dbReference>
<evidence type="ECO:0000259" key="10">
    <source>
        <dbReference type="PROSITE" id="PS50157"/>
    </source>
</evidence>
<evidence type="ECO:0000256" key="6">
    <source>
        <dbReference type="ARBA" id="ARBA00022833"/>
    </source>
</evidence>
<dbReference type="GO" id="GO:0008270">
    <property type="term" value="F:zinc ion binding"/>
    <property type="evidence" value="ECO:0007669"/>
    <property type="project" value="UniProtKB-KW"/>
</dbReference>
<dbReference type="STRING" id="79200.A0A175YQU2"/>
<name>A0A175YQU2_DAUCS</name>
<dbReference type="InterPro" id="IPR036236">
    <property type="entry name" value="Znf_C2H2_sf"/>
</dbReference>
<evidence type="ECO:0000256" key="3">
    <source>
        <dbReference type="ARBA" id="ARBA00022723"/>
    </source>
</evidence>
<evidence type="ECO:0000256" key="9">
    <source>
        <dbReference type="SAM" id="MobiDB-lite"/>
    </source>
</evidence>
<dbReference type="Pfam" id="PF13912">
    <property type="entry name" value="zf-C2H2_6"/>
    <property type="match status" value="1"/>
</dbReference>
<keyword evidence="5" id="KW-0221">Differentiation</keyword>
<dbReference type="EMBL" id="LNRQ01000008">
    <property type="protein sequence ID" value="KZM85843.1"/>
    <property type="molecule type" value="Genomic_DNA"/>
</dbReference>
<organism evidence="11">
    <name type="scientific">Daucus carota subsp. sativus</name>
    <name type="common">Carrot</name>
    <dbReference type="NCBI Taxonomy" id="79200"/>
    <lineage>
        <taxon>Eukaryota</taxon>
        <taxon>Viridiplantae</taxon>
        <taxon>Streptophyta</taxon>
        <taxon>Embryophyta</taxon>
        <taxon>Tracheophyta</taxon>
        <taxon>Spermatophyta</taxon>
        <taxon>Magnoliopsida</taxon>
        <taxon>eudicotyledons</taxon>
        <taxon>Gunneridae</taxon>
        <taxon>Pentapetalae</taxon>
        <taxon>asterids</taxon>
        <taxon>campanulids</taxon>
        <taxon>Apiales</taxon>
        <taxon>Apiaceae</taxon>
        <taxon>Apioideae</taxon>
        <taxon>Scandiceae</taxon>
        <taxon>Daucinae</taxon>
        <taxon>Daucus</taxon>
        <taxon>Daucus sect. Daucus</taxon>
    </lineage>
</organism>
<feature type="domain" description="C2H2-type" evidence="10">
    <location>
        <begin position="56"/>
        <end position="83"/>
    </location>
</feature>
<dbReference type="PANTHER" id="PTHR45730">
    <property type="entry name" value="ZINC FINGER PROTEIN JAGGED"/>
    <property type="match status" value="1"/>
</dbReference>
<dbReference type="Gene3D" id="3.30.160.60">
    <property type="entry name" value="Classic Zinc Finger"/>
    <property type="match status" value="1"/>
</dbReference>
<dbReference type="FunFam" id="3.30.160.60:FF:002425">
    <property type="entry name" value="Zinc finger protein STAMENLESS 1"/>
    <property type="match status" value="1"/>
</dbReference>
<proteinExistence type="predicted"/>